<comment type="caution">
    <text evidence="2">The sequence shown here is derived from an EMBL/GenBank/DDBJ whole genome shotgun (WGS) entry which is preliminary data.</text>
</comment>
<name>A0ABT0B1Q8_9SPHN</name>
<gene>
    <name evidence="2" type="ORF">MTR64_09865</name>
</gene>
<accession>A0ABT0B1Q8</accession>
<evidence type="ECO:0000259" key="1">
    <source>
        <dbReference type="Pfam" id="PF13274"/>
    </source>
</evidence>
<dbReference type="RefSeq" id="WP_243993315.1">
    <property type="nucleotide sequence ID" value="NZ_JALHLE010000012.1"/>
</dbReference>
<sequence>MTLSRPHSDTPPYDIKGLANLFLDWADEDGIPITPMKIQKILYFSHADYLQITGTPLASQSFEAWDFGPVDPSVFEEFRRFSKAPIQERAYRFDPIAGKRVLAKIAPCGGDLKILRSLYNFYKRASATALSDMSHDPNGPWAMARHLFEQGKNADRRMSDKLIVSYHQSNRPS</sequence>
<dbReference type="EMBL" id="JALHLE010000012">
    <property type="protein sequence ID" value="MCJ2178869.1"/>
    <property type="molecule type" value="Genomic_DNA"/>
</dbReference>
<dbReference type="Pfam" id="PF13274">
    <property type="entry name" value="SocA_Panacea"/>
    <property type="match status" value="1"/>
</dbReference>
<dbReference type="Proteomes" id="UP001162880">
    <property type="component" value="Unassembled WGS sequence"/>
</dbReference>
<evidence type="ECO:0000313" key="2">
    <source>
        <dbReference type="EMBL" id="MCJ2178869.1"/>
    </source>
</evidence>
<evidence type="ECO:0000313" key="3">
    <source>
        <dbReference type="Proteomes" id="UP001162880"/>
    </source>
</evidence>
<protein>
    <submittedName>
        <fullName evidence="2">DUF4065 domain-containing protein</fullName>
    </submittedName>
</protein>
<reference evidence="2" key="1">
    <citation type="submission" date="2022-03" db="EMBL/GenBank/DDBJ databases">
        <title>Identification of a novel bacterium isolated from mangrove sediments.</title>
        <authorList>
            <person name="Pan X."/>
        </authorList>
    </citation>
    <scope>NUCLEOTIDE SEQUENCE</scope>
    <source>
        <strain evidence="2">B2580</strain>
    </source>
</reference>
<feature type="domain" description="Antitoxin SocA-like Panacea" evidence="1">
    <location>
        <begin position="38"/>
        <end position="141"/>
    </location>
</feature>
<organism evidence="2 3">
    <name type="scientific">Novosphingobium album</name>
    <name type="common">ex Hu et al. 2023</name>
    <dbReference type="NCBI Taxonomy" id="2930093"/>
    <lineage>
        <taxon>Bacteria</taxon>
        <taxon>Pseudomonadati</taxon>
        <taxon>Pseudomonadota</taxon>
        <taxon>Alphaproteobacteria</taxon>
        <taxon>Sphingomonadales</taxon>
        <taxon>Sphingomonadaceae</taxon>
        <taxon>Novosphingobium</taxon>
    </lineage>
</organism>
<proteinExistence type="predicted"/>
<keyword evidence="3" id="KW-1185">Reference proteome</keyword>
<dbReference type="InterPro" id="IPR025272">
    <property type="entry name" value="SocA_Panacea"/>
</dbReference>